<dbReference type="Pfam" id="PF02630">
    <property type="entry name" value="SCO1-SenC"/>
    <property type="match status" value="1"/>
</dbReference>
<dbReference type="PANTHER" id="PTHR12151">
    <property type="entry name" value="ELECTRON TRANSPORT PROTIN SCO1/SENC FAMILY MEMBER"/>
    <property type="match status" value="1"/>
</dbReference>
<dbReference type="OrthoDB" id="9790194at2"/>
<comment type="similarity">
    <text evidence="1">Belongs to the SCO1/2 family.</text>
</comment>
<evidence type="ECO:0000313" key="5">
    <source>
        <dbReference type="Proteomes" id="UP000011864"/>
    </source>
</evidence>
<keyword evidence="2" id="KW-0186">Copper</keyword>
<gene>
    <name evidence="4" type="ORF">C427_5416</name>
</gene>
<dbReference type="InterPro" id="IPR036249">
    <property type="entry name" value="Thioredoxin-like_sf"/>
</dbReference>
<dbReference type="RefSeq" id="WP_015431404.1">
    <property type="nucleotide sequence ID" value="NC_020514.1"/>
</dbReference>
<evidence type="ECO:0000313" key="4">
    <source>
        <dbReference type="EMBL" id="AGH47513.1"/>
    </source>
</evidence>
<dbReference type="Gene3D" id="3.40.30.10">
    <property type="entry name" value="Glutaredoxin"/>
    <property type="match status" value="1"/>
</dbReference>
<evidence type="ECO:0000256" key="2">
    <source>
        <dbReference type="PIRSR" id="PIRSR603782-1"/>
    </source>
</evidence>
<dbReference type="AlphaFoldDB" id="M4RXZ0"/>
<keyword evidence="2" id="KW-0479">Metal-binding</keyword>
<proteinExistence type="inferred from homology"/>
<keyword evidence="5" id="KW-1185">Reference proteome</keyword>
<dbReference type="GO" id="GO:0046872">
    <property type="term" value="F:metal ion binding"/>
    <property type="evidence" value="ECO:0007669"/>
    <property type="project" value="UniProtKB-KW"/>
</dbReference>
<dbReference type="HOGENOM" id="CLU_050131_3_2_6"/>
<sequence>MSRLQAGLIAFVALVIGVYAAINIAPPSNINKTQHVSTYPQARALPDFQLVDHNNQSFTPENLIGHWSLVFVGYTYCPDICPTTLAELKSIYPELQKIPTDFPIQVVLMSVDPKRDTPKRLNEYIHFFHPDFIAVSGEHVQLFPLVRAMGMMYSMSESTDNPNYLVDHSSSVVVVNPKAQVVGRFKPDFAVGKLPISEGQKNTGRYAGNYVPIND</sequence>
<dbReference type="CDD" id="cd02968">
    <property type="entry name" value="SCO"/>
    <property type="match status" value="1"/>
</dbReference>
<dbReference type="InterPro" id="IPR003782">
    <property type="entry name" value="SCO1/SenC"/>
</dbReference>
<dbReference type="Proteomes" id="UP000011864">
    <property type="component" value="Chromosome"/>
</dbReference>
<feature type="binding site" evidence="2">
    <location>
        <position position="168"/>
    </location>
    <ligand>
        <name>Cu cation</name>
        <dbReference type="ChEBI" id="CHEBI:23378"/>
    </ligand>
</feature>
<organism evidence="4 5">
    <name type="scientific">Paraglaciecola psychrophila 170</name>
    <dbReference type="NCBI Taxonomy" id="1129794"/>
    <lineage>
        <taxon>Bacteria</taxon>
        <taxon>Pseudomonadati</taxon>
        <taxon>Pseudomonadota</taxon>
        <taxon>Gammaproteobacteria</taxon>
        <taxon>Alteromonadales</taxon>
        <taxon>Alteromonadaceae</taxon>
        <taxon>Paraglaciecola</taxon>
    </lineage>
</organism>
<feature type="disulfide bond" description="Redox-active" evidence="3">
    <location>
        <begin position="77"/>
        <end position="81"/>
    </location>
</feature>
<keyword evidence="3" id="KW-1015">Disulfide bond</keyword>
<dbReference type="STRING" id="1129794.C427_5416"/>
<dbReference type="EMBL" id="CP003837">
    <property type="protein sequence ID" value="AGH47513.1"/>
    <property type="molecule type" value="Genomic_DNA"/>
</dbReference>
<dbReference type="eggNOG" id="COG1999">
    <property type="taxonomic scope" value="Bacteria"/>
</dbReference>
<evidence type="ECO:0000256" key="1">
    <source>
        <dbReference type="ARBA" id="ARBA00010996"/>
    </source>
</evidence>
<dbReference type="KEGG" id="gps:C427_5416"/>
<dbReference type="SUPFAM" id="SSF52833">
    <property type="entry name" value="Thioredoxin-like"/>
    <property type="match status" value="1"/>
</dbReference>
<feature type="binding site" evidence="2">
    <location>
        <position position="81"/>
    </location>
    <ligand>
        <name>Cu cation</name>
        <dbReference type="ChEBI" id="CHEBI:23378"/>
    </ligand>
</feature>
<name>M4RXZ0_9ALTE</name>
<evidence type="ECO:0000256" key="3">
    <source>
        <dbReference type="PIRSR" id="PIRSR603782-2"/>
    </source>
</evidence>
<reference evidence="4 5" key="1">
    <citation type="journal article" date="2013" name="Genome Announc.">
        <title>Complete Genome Sequence of Glaciecola psychrophila Strain 170T.</title>
        <authorList>
            <person name="Yin J."/>
            <person name="Chen J."/>
            <person name="Liu G."/>
            <person name="Yu Y."/>
            <person name="Song L."/>
            <person name="Wang X."/>
            <person name="Qu X."/>
        </authorList>
    </citation>
    <scope>NUCLEOTIDE SEQUENCE [LARGE SCALE GENOMIC DNA]</scope>
    <source>
        <strain evidence="4 5">170</strain>
    </source>
</reference>
<dbReference type="PANTHER" id="PTHR12151:SF25">
    <property type="entry name" value="LINALOOL DEHYDRATASE_ISOMERASE DOMAIN-CONTAINING PROTEIN"/>
    <property type="match status" value="1"/>
</dbReference>
<protein>
    <submittedName>
        <fullName evidence="4">Electron transport protein SCO1/SenC</fullName>
    </submittedName>
</protein>
<accession>M4RXZ0</accession>
<dbReference type="PATRIC" id="fig|1129794.4.peg.5396"/>
<feature type="binding site" evidence="2">
    <location>
        <position position="77"/>
    </location>
    <ligand>
        <name>Cu cation</name>
        <dbReference type="ChEBI" id="CHEBI:23378"/>
    </ligand>
</feature>